<sequence length="119" mass="13227">PKPPSGGKQFAKQLAGDDYEKLIEGQGFHMSYAAHGNASKGGGGKETNNNDIYDGFKRRAEQITKDRVNKISKTSRMNKTVGLMLTTFVGSVYLYSMFAVKQEKFLDEIVDIEESKQVN</sequence>
<accession>A0A7R9LW96</accession>
<organism evidence="4">
    <name type="scientific">Medioppia subpectinata</name>
    <dbReference type="NCBI Taxonomy" id="1979941"/>
    <lineage>
        <taxon>Eukaryota</taxon>
        <taxon>Metazoa</taxon>
        <taxon>Ecdysozoa</taxon>
        <taxon>Arthropoda</taxon>
        <taxon>Chelicerata</taxon>
        <taxon>Arachnida</taxon>
        <taxon>Acari</taxon>
        <taxon>Acariformes</taxon>
        <taxon>Sarcoptiformes</taxon>
        <taxon>Oribatida</taxon>
        <taxon>Brachypylina</taxon>
        <taxon>Oppioidea</taxon>
        <taxon>Oppiidae</taxon>
        <taxon>Medioppia</taxon>
    </lineage>
</organism>
<feature type="transmembrane region" description="Helical" evidence="2">
    <location>
        <begin position="80"/>
        <end position="98"/>
    </location>
</feature>
<keyword evidence="2" id="KW-1133">Transmembrane helix</keyword>
<dbReference type="Proteomes" id="UP000759131">
    <property type="component" value="Unassembled WGS sequence"/>
</dbReference>
<keyword evidence="2" id="KW-0812">Transmembrane</keyword>
<dbReference type="EMBL" id="CAJPIZ010043707">
    <property type="protein sequence ID" value="CAG2122024.1"/>
    <property type="molecule type" value="Genomic_DNA"/>
</dbReference>
<dbReference type="OrthoDB" id="10018333at2759"/>
<keyword evidence="2" id="KW-0472">Membrane</keyword>
<evidence type="ECO:0000256" key="1">
    <source>
        <dbReference type="SAM" id="MobiDB-lite"/>
    </source>
</evidence>
<evidence type="ECO:0000256" key="2">
    <source>
        <dbReference type="SAM" id="Phobius"/>
    </source>
</evidence>
<evidence type="ECO:0000313" key="5">
    <source>
        <dbReference type="Proteomes" id="UP000759131"/>
    </source>
</evidence>
<feature type="non-terminal residue" evidence="4">
    <location>
        <position position="119"/>
    </location>
</feature>
<reference evidence="4" key="1">
    <citation type="submission" date="2020-11" db="EMBL/GenBank/DDBJ databases">
        <authorList>
            <person name="Tran Van P."/>
        </authorList>
    </citation>
    <scope>NUCLEOTIDE SEQUENCE</scope>
</reference>
<keyword evidence="5" id="KW-1185">Reference proteome</keyword>
<feature type="domain" description="Cytochrome c oxidase assembly factor 3 mitochondrial coiled-coil" evidence="3">
    <location>
        <begin position="66"/>
        <end position="114"/>
    </location>
</feature>
<feature type="region of interest" description="Disordered" evidence="1">
    <location>
        <begin position="34"/>
        <end position="53"/>
    </location>
</feature>
<dbReference type="InterPro" id="IPR018628">
    <property type="entry name" value="Coa3_CC"/>
</dbReference>
<evidence type="ECO:0000313" key="4">
    <source>
        <dbReference type="EMBL" id="CAD7648515.1"/>
    </source>
</evidence>
<protein>
    <recommendedName>
        <fullName evidence="3">Cytochrome c oxidase assembly factor 3 mitochondrial coiled-coil domain-containing protein</fullName>
    </recommendedName>
</protein>
<dbReference type="AlphaFoldDB" id="A0A7R9LW96"/>
<dbReference type="Pfam" id="PF09813">
    <property type="entry name" value="Coa3_cc"/>
    <property type="match status" value="1"/>
</dbReference>
<proteinExistence type="predicted"/>
<name>A0A7R9LW96_9ACAR</name>
<evidence type="ECO:0000259" key="3">
    <source>
        <dbReference type="Pfam" id="PF09813"/>
    </source>
</evidence>
<gene>
    <name evidence="4" type="ORF">OSB1V03_LOCUS21970</name>
</gene>
<dbReference type="EMBL" id="OC898282">
    <property type="protein sequence ID" value="CAD7648515.1"/>
    <property type="molecule type" value="Genomic_DNA"/>
</dbReference>